<evidence type="ECO:0000256" key="2">
    <source>
        <dbReference type="ARBA" id="ARBA00022946"/>
    </source>
</evidence>
<organism evidence="4 5">
    <name type="scientific">Rhodovibrio sodomensis</name>
    <dbReference type="NCBI Taxonomy" id="1088"/>
    <lineage>
        <taxon>Bacteria</taxon>
        <taxon>Pseudomonadati</taxon>
        <taxon>Pseudomonadota</taxon>
        <taxon>Alphaproteobacteria</taxon>
        <taxon>Rhodospirillales</taxon>
        <taxon>Rhodovibrionaceae</taxon>
        <taxon>Rhodovibrio</taxon>
    </lineage>
</organism>
<dbReference type="Pfam" id="PF07542">
    <property type="entry name" value="ATP12"/>
    <property type="match status" value="1"/>
</dbReference>
<comment type="similarity">
    <text evidence="1">Belongs to the ATP12 family.</text>
</comment>
<dbReference type="PANTHER" id="PTHR21013">
    <property type="entry name" value="ATP SYNTHASE MITOCHONDRIAL F1 COMPLEX ASSEMBLY FACTOR 2/ATP12 PROTEIN, MITOCHONDRIAL PRECURSOR"/>
    <property type="match status" value="1"/>
</dbReference>
<dbReference type="InterPro" id="IPR023335">
    <property type="entry name" value="ATP12_ortho_dom_sf"/>
</dbReference>
<dbReference type="InterPro" id="IPR042272">
    <property type="entry name" value="ATP12_ATP_synth-F1-assembly_N"/>
</dbReference>
<protein>
    <recommendedName>
        <fullName evidence="6">ATPase</fullName>
    </recommendedName>
</protein>
<proteinExistence type="inferred from homology"/>
<dbReference type="InterPro" id="IPR011419">
    <property type="entry name" value="ATP12_ATP_synth-F1-assembly"/>
</dbReference>
<sequence length="235" mass="25759">MRSFQRFYTEATAAPHDDGYAVTLDGRPVKTPGARVDLSVPTEPLARAVAQEWADQGEKVEPRTMPLTALACTAHDVAAPRRDDLVTAIARYAETDLVCYRAPKPQVLTDRQQEVWQPLLDWLALTFDARLNTTTGILPIEQPAEAKQALHAAVERFDAMHLAALSSSVHAAGSIVVGLALIEGRLTADRAFTAAEVERTYQIEQWGEDREAAAERDSLKRDLEAAERFVGLLAG</sequence>
<evidence type="ECO:0008006" key="6">
    <source>
        <dbReference type="Google" id="ProtNLM"/>
    </source>
</evidence>
<keyword evidence="2" id="KW-0809">Transit peptide</keyword>
<dbReference type="SUPFAM" id="SSF160909">
    <property type="entry name" value="ATP12-like"/>
    <property type="match status" value="1"/>
</dbReference>
<comment type="caution">
    <text evidence="4">The sequence shown here is derived from an EMBL/GenBank/DDBJ whole genome shotgun (WGS) entry which is preliminary data.</text>
</comment>
<keyword evidence="3" id="KW-0143">Chaperone</keyword>
<dbReference type="Proteomes" id="UP001296873">
    <property type="component" value="Unassembled WGS sequence"/>
</dbReference>
<dbReference type="PANTHER" id="PTHR21013:SF10">
    <property type="entry name" value="ATP SYNTHASE MITOCHONDRIAL F1 COMPLEX ASSEMBLY FACTOR 2"/>
    <property type="match status" value="1"/>
</dbReference>
<evidence type="ECO:0000313" key="4">
    <source>
        <dbReference type="EMBL" id="MBK1670459.1"/>
    </source>
</evidence>
<evidence type="ECO:0000256" key="3">
    <source>
        <dbReference type="ARBA" id="ARBA00023186"/>
    </source>
</evidence>
<gene>
    <name evidence="4" type="ORF">CKO28_20755</name>
</gene>
<dbReference type="EMBL" id="NRRL01000096">
    <property type="protein sequence ID" value="MBK1670459.1"/>
    <property type="molecule type" value="Genomic_DNA"/>
</dbReference>
<evidence type="ECO:0000313" key="5">
    <source>
        <dbReference type="Proteomes" id="UP001296873"/>
    </source>
</evidence>
<name>A0ABS1DKY8_9PROT</name>
<dbReference type="Gene3D" id="3.30.2180.10">
    <property type="entry name" value="ATP12-like"/>
    <property type="match status" value="1"/>
</dbReference>
<dbReference type="RefSeq" id="WP_200342821.1">
    <property type="nucleotide sequence ID" value="NZ_NRRL01000096.1"/>
</dbReference>
<dbReference type="Gene3D" id="1.10.3580.10">
    <property type="entry name" value="ATP12 ATPase"/>
    <property type="match status" value="1"/>
</dbReference>
<evidence type="ECO:0000256" key="1">
    <source>
        <dbReference type="ARBA" id="ARBA00008231"/>
    </source>
</evidence>
<accession>A0ABS1DKY8</accession>
<reference evidence="4 5" key="1">
    <citation type="journal article" date="2020" name="Microorganisms">
        <title>Osmotic Adaptation and Compatible Solute Biosynthesis of Phototrophic Bacteria as Revealed from Genome Analyses.</title>
        <authorList>
            <person name="Imhoff J.F."/>
            <person name="Rahn T."/>
            <person name="Kunzel S."/>
            <person name="Keller A."/>
            <person name="Neulinger S.C."/>
        </authorList>
    </citation>
    <scope>NUCLEOTIDE SEQUENCE [LARGE SCALE GENOMIC DNA]</scope>
    <source>
        <strain evidence="4 5">DSM 9895</strain>
    </source>
</reference>
<keyword evidence="5" id="KW-1185">Reference proteome</keyword>